<dbReference type="Pfam" id="PF01757">
    <property type="entry name" value="Acyl_transf_3"/>
    <property type="match status" value="1"/>
</dbReference>
<feature type="domain" description="Acyltransferase 3" evidence="2">
    <location>
        <begin position="1"/>
        <end position="264"/>
    </location>
</feature>
<dbReference type="InterPro" id="IPR002656">
    <property type="entry name" value="Acyl_transf_3_dom"/>
</dbReference>
<name>A0A2N5KZB1_9LACO</name>
<comment type="caution">
    <text evidence="3">The sequence shown here is derived from an EMBL/GenBank/DDBJ whole genome shotgun (WGS) entry which is preliminary data.</text>
</comment>
<organism evidence="3 4">
    <name type="scientific">Lactobacillus crispatus</name>
    <dbReference type="NCBI Taxonomy" id="47770"/>
    <lineage>
        <taxon>Bacteria</taxon>
        <taxon>Bacillati</taxon>
        <taxon>Bacillota</taxon>
        <taxon>Bacilli</taxon>
        <taxon>Lactobacillales</taxon>
        <taxon>Lactobacillaceae</taxon>
        <taxon>Lactobacillus</taxon>
    </lineage>
</organism>
<evidence type="ECO:0000259" key="2">
    <source>
        <dbReference type="Pfam" id="PF01757"/>
    </source>
</evidence>
<dbReference type="AlphaFoldDB" id="A0A2N5KZB1"/>
<accession>A0A2N5KZB1</accession>
<feature type="transmembrane region" description="Helical" evidence="1">
    <location>
        <begin position="247"/>
        <end position="270"/>
    </location>
</feature>
<evidence type="ECO:0000256" key="1">
    <source>
        <dbReference type="SAM" id="Phobius"/>
    </source>
</evidence>
<reference evidence="3 4" key="1">
    <citation type="submission" date="2017-12" db="EMBL/GenBank/DDBJ databases">
        <title>Phylogenetic diversity of female urinary microbiome.</title>
        <authorList>
            <person name="Thomas-White K."/>
            <person name="Wolfe A.J."/>
        </authorList>
    </citation>
    <scope>NUCLEOTIDE SEQUENCE [LARGE SCALE GENOMIC DNA]</scope>
    <source>
        <strain evidence="3 4">UMB0085</strain>
    </source>
</reference>
<evidence type="ECO:0000313" key="3">
    <source>
        <dbReference type="EMBL" id="PLT11555.1"/>
    </source>
</evidence>
<feature type="transmembrane region" description="Helical" evidence="1">
    <location>
        <begin position="121"/>
        <end position="138"/>
    </location>
</feature>
<evidence type="ECO:0000313" key="4">
    <source>
        <dbReference type="Proteomes" id="UP000235119"/>
    </source>
</evidence>
<keyword evidence="1" id="KW-0472">Membrane</keyword>
<keyword evidence="1" id="KW-1133">Transmembrane helix</keyword>
<feature type="transmembrane region" description="Helical" evidence="1">
    <location>
        <begin position="150"/>
        <end position="168"/>
    </location>
</feature>
<feature type="transmembrane region" description="Helical" evidence="1">
    <location>
        <begin position="207"/>
        <end position="227"/>
    </location>
</feature>
<feature type="transmembrane region" description="Helical" evidence="1">
    <location>
        <begin position="24"/>
        <end position="44"/>
    </location>
</feature>
<dbReference type="EMBL" id="PKIW01000015">
    <property type="protein sequence ID" value="PLT11555.1"/>
    <property type="molecule type" value="Genomic_DNA"/>
</dbReference>
<feature type="transmembrane region" description="Helical" evidence="1">
    <location>
        <begin position="91"/>
        <end position="109"/>
    </location>
</feature>
<sequence length="289" mass="33464">MITGYFLGGQETNFIKAWHRVDKLWVKTLVYSWIILICALIFHFVVFNKRDLLYAFFPVIFDEYWFITSYIALILLTPILNIAIRKFDRKNLLILIGILIVFADIVPFIKNDGTPNAPLGNMFSVGAMLSPYLIGAFIHRYEFKLKMWQACAVTLFGAVLEYISLIVLKHGIMKLDMAEFTFGLLPLITAVGIFCIFLSVPSFHSRAINWIASGVLASYLITEHPLFRIYFWQKLLHVSQFQTPFWKFVLMGIVIAVVTVFVCSLVDRVYVKIKNVMEKKVRQLRKQNE</sequence>
<feature type="transmembrane region" description="Helical" evidence="1">
    <location>
        <begin position="64"/>
        <end position="84"/>
    </location>
</feature>
<keyword evidence="1" id="KW-0812">Transmembrane</keyword>
<dbReference type="Proteomes" id="UP000235119">
    <property type="component" value="Unassembled WGS sequence"/>
</dbReference>
<dbReference type="GO" id="GO:0016747">
    <property type="term" value="F:acyltransferase activity, transferring groups other than amino-acyl groups"/>
    <property type="evidence" value="ECO:0007669"/>
    <property type="project" value="InterPro"/>
</dbReference>
<proteinExistence type="predicted"/>
<gene>
    <name evidence="3" type="ORF">CYJ79_04265</name>
</gene>
<protein>
    <recommendedName>
        <fullName evidence="2">Acyltransferase 3 domain-containing protein</fullName>
    </recommendedName>
</protein>
<feature type="transmembrane region" description="Helical" evidence="1">
    <location>
        <begin position="180"/>
        <end position="200"/>
    </location>
</feature>